<dbReference type="SUPFAM" id="SSF64288">
    <property type="entry name" value="Chorismate lyase-like"/>
    <property type="match status" value="1"/>
</dbReference>
<dbReference type="InterPro" id="IPR028978">
    <property type="entry name" value="Chorismate_lyase_/UTRA_dom_sf"/>
</dbReference>
<proteinExistence type="predicted"/>
<evidence type="ECO:0000256" key="2">
    <source>
        <dbReference type="ARBA" id="ARBA00022688"/>
    </source>
</evidence>
<keyword evidence="3 4" id="KW-0456">Lyase</keyword>
<accession>A0ABV8CLN5</accession>
<name>A0ABV8CLN5_9GAMM</name>
<dbReference type="InterPro" id="IPR007440">
    <property type="entry name" value="Chorismate--pyruvate_lyase"/>
</dbReference>
<gene>
    <name evidence="4" type="ORF">ACFOSS_05750</name>
</gene>
<organism evidence="4 5">
    <name type="scientific">Pseudaeromonas sharmana</name>
    <dbReference type="NCBI Taxonomy" id="328412"/>
    <lineage>
        <taxon>Bacteria</taxon>
        <taxon>Pseudomonadati</taxon>
        <taxon>Pseudomonadota</taxon>
        <taxon>Gammaproteobacteria</taxon>
        <taxon>Aeromonadales</taxon>
        <taxon>Aeromonadaceae</taxon>
        <taxon>Pseudaeromonas</taxon>
    </lineage>
</organism>
<reference evidence="5" key="1">
    <citation type="journal article" date="2019" name="Int. J. Syst. Evol. Microbiol.">
        <title>The Global Catalogue of Microorganisms (GCM) 10K type strain sequencing project: providing services to taxonomists for standard genome sequencing and annotation.</title>
        <authorList>
            <consortium name="The Broad Institute Genomics Platform"/>
            <consortium name="The Broad Institute Genome Sequencing Center for Infectious Disease"/>
            <person name="Wu L."/>
            <person name="Ma J."/>
        </authorList>
    </citation>
    <scope>NUCLEOTIDE SEQUENCE [LARGE SCALE GENOMIC DNA]</scope>
    <source>
        <strain evidence="5">CCUG 54939</strain>
    </source>
</reference>
<protein>
    <submittedName>
        <fullName evidence="4">Chorismate--pyruvate lyase family protein</fullName>
    </submittedName>
</protein>
<keyword evidence="5" id="KW-1185">Reference proteome</keyword>
<evidence type="ECO:0000313" key="5">
    <source>
        <dbReference type="Proteomes" id="UP001595692"/>
    </source>
</evidence>
<comment type="caution">
    <text evidence="4">The sequence shown here is derived from an EMBL/GenBank/DDBJ whole genome shotgun (WGS) entry which is preliminary data.</text>
</comment>
<dbReference type="PANTHER" id="PTHR38683:SF1">
    <property type="entry name" value="CHORISMATE PYRUVATE-LYASE"/>
    <property type="match status" value="1"/>
</dbReference>
<evidence type="ECO:0000313" key="4">
    <source>
        <dbReference type="EMBL" id="MFC3912968.1"/>
    </source>
</evidence>
<evidence type="ECO:0000256" key="1">
    <source>
        <dbReference type="ARBA" id="ARBA00022490"/>
    </source>
</evidence>
<dbReference type="EMBL" id="JBHSAF010000003">
    <property type="protein sequence ID" value="MFC3912968.1"/>
    <property type="molecule type" value="Genomic_DNA"/>
</dbReference>
<sequence>MTSSVFLPESVNTVASFAPAGAALLHALSNQTWRPLATMAGPVPADAALSWLSEPGSLTARLRAMPGQFALHCLCEASVHNGGVRQVLLCMDGRPWIWGLTHIEAGLAVACPELLRLGGQALGDWLFHHPELQRDALEYADLGLSPCWVQAMAVLGQPIGTALWARRCRWHLDGAALTVVELFLPAAPLYAGVEE</sequence>
<dbReference type="Gene3D" id="3.40.1410.10">
    <property type="entry name" value="Chorismate lyase-like"/>
    <property type="match status" value="1"/>
</dbReference>
<dbReference type="RefSeq" id="WP_377151186.1">
    <property type="nucleotide sequence ID" value="NZ_JBHSAF010000003.1"/>
</dbReference>
<dbReference type="Proteomes" id="UP001595692">
    <property type="component" value="Unassembled WGS sequence"/>
</dbReference>
<dbReference type="GO" id="GO:0016829">
    <property type="term" value="F:lyase activity"/>
    <property type="evidence" value="ECO:0007669"/>
    <property type="project" value="UniProtKB-KW"/>
</dbReference>
<keyword evidence="2" id="KW-0831">Ubiquinone biosynthesis</keyword>
<dbReference type="Pfam" id="PF04345">
    <property type="entry name" value="Chor_lyase"/>
    <property type="match status" value="1"/>
</dbReference>
<dbReference type="PANTHER" id="PTHR38683">
    <property type="entry name" value="CHORISMATE PYRUVATE-LYASE"/>
    <property type="match status" value="1"/>
</dbReference>
<keyword evidence="1" id="KW-0963">Cytoplasm</keyword>
<evidence type="ECO:0000256" key="3">
    <source>
        <dbReference type="ARBA" id="ARBA00023239"/>
    </source>
</evidence>